<dbReference type="Proteomes" id="UP000199645">
    <property type="component" value="Unassembled WGS sequence"/>
</dbReference>
<evidence type="ECO:0000256" key="1">
    <source>
        <dbReference type="SAM" id="Phobius"/>
    </source>
</evidence>
<organism evidence="2 3">
    <name type="scientific">Actinoplanes philippinensis</name>
    <dbReference type="NCBI Taxonomy" id="35752"/>
    <lineage>
        <taxon>Bacteria</taxon>
        <taxon>Bacillati</taxon>
        <taxon>Actinomycetota</taxon>
        <taxon>Actinomycetes</taxon>
        <taxon>Micromonosporales</taxon>
        <taxon>Micromonosporaceae</taxon>
        <taxon>Actinoplanes</taxon>
    </lineage>
</organism>
<evidence type="ECO:0000313" key="2">
    <source>
        <dbReference type="EMBL" id="SFF48754.1"/>
    </source>
</evidence>
<keyword evidence="1" id="KW-0472">Membrane</keyword>
<accession>A0A1I2J2M8</accession>
<gene>
    <name evidence="2" type="ORF">SAMN05421541_111226</name>
</gene>
<protein>
    <submittedName>
        <fullName evidence="2">Uncharacterized protein</fullName>
    </submittedName>
</protein>
<dbReference type="AlphaFoldDB" id="A0A1I2J2M8"/>
<keyword evidence="3" id="KW-1185">Reference proteome</keyword>
<keyword evidence="1" id="KW-0812">Transmembrane</keyword>
<sequence length="86" mass="9112">MGHMGDMVRRLRIGFTAALTGLILGVLVPAQAWAADNGAAQLVVEAARKSRRGGFGFGAIGLICCLGVIAVIVVVLILISRNRRRR</sequence>
<name>A0A1I2J2M8_9ACTN</name>
<feature type="transmembrane region" description="Helical" evidence="1">
    <location>
        <begin position="58"/>
        <end position="79"/>
    </location>
</feature>
<evidence type="ECO:0000313" key="3">
    <source>
        <dbReference type="Proteomes" id="UP000199645"/>
    </source>
</evidence>
<reference evidence="2 3" key="1">
    <citation type="submission" date="2016-10" db="EMBL/GenBank/DDBJ databases">
        <authorList>
            <person name="de Groot N.N."/>
        </authorList>
    </citation>
    <scope>NUCLEOTIDE SEQUENCE [LARGE SCALE GENOMIC DNA]</scope>
    <source>
        <strain evidence="2 3">DSM 43019</strain>
    </source>
</reference>
<proteinExistence type="predicted"/>
<keyword evidence="1" id="KW-1133">Transmembrane helix</keyword>
<dbReference type="STRING" id="35752.SAMN05421541_111226"/>
<dbReference type="EMBL" id="FONV01000011">
    <property type="protein sequence ID" value="SFF48754.1"/>
    <property type="molecule type" value="Genomic_DNA"/>
</dbReference>